<sequence>MALTSEHIRKIKEHLSSSQLEEKEFLAEMTDHYISAIETQMDKGVSFEAALQLIDKEFGGQMGLIELEESYRQLMGKTILGLYWNEFTRTLTHVPSLLVFLAIGSFFFTVALKSKNPLSINDFMTGFTVGLSLISMVFIIQIGTRTTKGSLTRRLGTKLIFTGILSFIVLITANNRGFVEYIYSTHALLVPLYYTLILSWFLVTVLTWKRMTKKHAISTDW</sequence>
<evidence type="ECO:0000313" key="3">
    <source>
        <dbReference type="Proteomes" id="UP001232063"/>
    </source>
</evidence>
<feature type="transmembrane region" description="Helical" evidence="1">
    <location>
        <begin position="124"/>
        <end position="143"/>
    </location>
</feature>
<feature type="transmembrane region" description="Helical" evidence="1">
    <location>
        <begin position="155"/>
        <end position="173"/>
    </location>
</feature>
<evidence type="ECO:0000313" key="2">
    <source>
        <dbReference type="EMBL" id="MDJ1506269.1"/>
    </source>
</evidence>
<keyword evidence="3" id="KW-1185">Reference proteome</keyword>
<protein>
    <submittedName>
        <fullName evidence="2">Uncharacterized protein</fullName>
    </submittedName>
</protein>
<dbReference type="AlphaFoldDB" id="A0AAE3RDA7"/>
<evidence type="ECO:0000256" key="1">
    <source>
        <dbReference type="SAM" id="Phobius"/>
    </source>
</evidence>
<keyword evidence="1" id="KW-1133">Transmembrane helix</keyword>
<reference evidence="2" key="1">
    <citation type="submission" date="2023-05" db="EMBL/GenBank/DDBJ databases">
        <authorList>
            <person name="Zhang X."/>
        </authorList>
    </citation>
    <scope>NUCLEOTIDE SEQUENCE</scope>
    <source>
        <strain evidence="2">BD1B2-1</strain>
    </source>
</reference>
<comment type="caution">
    <text evidence="2">The sequence shown here is derived from an EMBL/GenBank/DDBJ whole genome shotgun (WGS) entry which is preliminary data.</text>
</comment>
<feature type="transmembrane region" description="Helical" evidence="1">
    <location>
        <begin position="94"/>
        <end position="112"/>
    </location>
</feature>
<organism evidence="2 3">
    <name type="scientific">Xanthocytophaga agilis</name>
    <dbReference type="NCBI Taxonomy" id="3048010"/>
    <lineage>
        <taxon>Bacteria</taxon>
        <taxon>Pseudomonadati</taxon>
        <taxon>Bacteroidota</taxon>
        <taxon>Cytophagia</taxon>
        <taxon>Cytophagales</taxon>
        <taxon>Rhodocytophagaceae</taxon>
        <taxon>Xanthocytophaga</taxon>
    </lineage>
</organism>
<proteinExistence type="predicted"/>
<gene>
    <name evidence="2" type="ORF">QNI22_36765</name>
</gene>
<keyword evidence="1" id="KW-0472">Membrane</keyword>
<feature type="transmembrane region" description="Helical" evidence="1">
    <location>
        <begin position="185"/>
        <end position="208"/>
    </location>
</feature>
<dbReference type="Proteomes" id="UP001232063">
    <property type="component" value="Unassembled WGS sequence"/>
</dbReference>
<keyword evidence="1" id="KW-0812">Transmembrane</keyword>
<accession>A0AAE3RDA7</accession>
<dbReference type="RefSeq" id="WP_314519111.1">
    <property type="nucleotide sequence ID" value="NZ_JASJOU010000021.1"/>
</dbReference>
<dbReference type="EMBL" id="JASJOU010000021">
    <property type="protein sequence ID" value="MDJ1506269.1"/>
    <property type="molecule type" value="Genomic_DNA"/>
</dbReference>
<name>A0AAE3RDA7_9BACT</name>